<feature type="compositionally biased region" description="Pro residues" evidence="8">
    <location>
        <begin position="179"/>
        <end position="193"/>
    </location>
</feature>
<dbReference type="AlphaFoldDB" id="A0A9P7B3F6"/>
<dbReference type="CDD" id="cd11685">
    <property type="entry name" value="UEV_TSG101-like"/>
    <property type="match status" value="1"/>
</dbReference>
<feature type="domain" description="UEV" evidence="9">
    <location>
        <begin position="11"/>
        <end position="163"/>
    </location>
</feature>
<evidence type="ECO:0000256" key="6">
    <source>
        <dbReference type="ARBA" id="ARBA00023054"/>
    </source>
</evidence>
<dbReference type="PANTHER" id="PTHR23306">
    <property type="entry name" value="TUMOR SUSCEPTIBILITY GENE 101 PROTEIN-RELATED"/>
    <property type="match status" value="1"/>
</dbReference>
<evidence type="ECO:0000256" key="1">
    <source>
        <dbReference type="ARBA" id="ARBA00004177"/>
    </source>
</evidence>
<dbReference type="GO" id="GO:0043130">
    <property type="term" value="F:ubiquitin binding"/>
    <property type="evidence" value="ECO:0007669"/>
    <property type="project" value="TreeGrafter"/>
</dbReference>
<dbReference type="InterPro" id="IPR052070">
    <property type="entry name" value="ESCRT-I_UEV_domain"/>
</dbReference>
<comment type="subcellular location">
    <subcellularLocation>
        <location evidence="1">Endosome</location>
    </subcellularLocation>
</comment>
<keyword evidence="5" id="KW-0653">Protein transport</keyword>
<feature type="region of interest" description="Disordered" evidence="8">
    <location>
        <begin position="149"/>
        <end position="193"/>
    </location>
</feature>
<dbReference type="SUPFAM" id="SSF140111">
    <property type="entry name" value="Endosomal sorting complex assembly domain"/>
    <property type="match status" value="1"/>
</dbReference>
<name>A0A9P7B3F6_MAUEX</name>
<dbReference type="Pfam" id="PF09454">
    <property type="entry name" value="Vps23_core"/>
    <property type="match status" value="1"/>
</dbReference>
<feature type="compositionally biased region" description="Basic and acidic residues" evidence="8">
    <location>
        <begin position="163"/>
        <end position="173"/>
    </location>
</feature>
<keyword evidence="11" id="KW-1185">Reference proteome</keyword>
<evidence type="ECO:0000256" key="4">
    <source>
        <dbReference type="ARBA" id="ARBA00022753"/>
    </source>
</evidence>
<dbReference type="OrthoDB" id="306304at2759"/>
<comment type="caution">
    <text evidence="10">The sequence shown here is derived from an EMBL/GenBank/DDBJ whole genome shotgun (WGS) entry which is preliminary data.</text>
</comment>
<dbReference type="PANTHER" id="PTHR23306:SF3">
    <property type="entry name" value="TUMOR SUPPRESSOR PROTEIN 101"/>
    <property type="match status" value="1"/>
</dbReference>
<evidence type="ECO:0000256" key="8">
    <source>
        <dbReference type="SAM" id="MobiDB-lite"/>
    </source>
</evidence>
<evidence type="ECO:0000256" key="5">
    <source>
        <dbReference type="ARBA" id="ARBA00022927"/>
    </source>
</evidence>
<keyword evidence="4" id="KW-0967">Endosome</keyword>
<dbReference type="InterPro" id="IPR016135">
    <property type="entry name" value="UBQ-conjugating_enzyme/RWD"/>
</dbReference>
<dbReference type="GO" id="GO:0072666">
    <property type="term" value="P:establishment of protein localization to vacuole"/>
    <property type="evidence" value="ECO:0007669"/>
    <property type="project" value="UniProtKB-ARBA"/>
</dbReference>
<proteinExistence type="inferred from homology"/>
<accession>A0A9P7B3F6</accession>
<evidence type="ECO:0000259" key="9">
    <source>
        <dbReference type="PROSITE" id="PS51322"/>
    </source>
</evidence>
<evidence type="ECO:0000313" key="11">
    <source>
        <dbReference type="Proteomes" id="UP000750334"/>
    </source>
</evidence>
<gene>
    <name evidence="10" type="ORF">C6P45_002543</name>
</gene>
<dbReference type="EMBL" id="PUHR01000246">
    <property type="protein sequence ID" value="KAG0656958.1"/>
    <property type="molecule type" value="Genomic_DNA"/>
</dbReference>
<organism evidence="10 11">
    <name type="scientific">Maudiozyma exigua</name>
    <name type="common">Yeast</name>
    <name type="synonym">Kazachstania exigua</name>
    <dbReference type="NCBI Taxonomy" id="34358"/>
    <lineage>
        <taxon>Eukaryota</taxon>
        <taxon>Fungi</taxon>
        <taxon>Dikarya</taxon>
        <taxon>Ascomycota</taxon>
        <taxon>Saccharomycotina</taxon>
        <taxon>Saccharomycetes</taxon>
        <taxon>Saccharomycetales</taxon>
        <taxon>Saccharomycetaceae</taxon>
        <taxon>Maudiozyma</taxon>
    </lineage>
</organism>
<evidence type="ECO:0000313" key="10">
    <source>
        <dbReference type="EMBL" id="KAG0656958.1"/>
    </source>
</evidence>
<evidence type="ECO:0000256" key="7">
    <source>
        <dbReference type="SAM" id="Coils"/>
    </source>
</evidence>
<feature type="coiled-coil region" evidence="7">
    <location>
        <begin position="226"/>
        <end position="253"/>
    </location>
</feature>
<sequence>MNNSKTDIPESVVKWLFQVIQPIYKHDPRATFHDTMVTLTQFGELRPRTRVYTDHTGQSKLLLMLYGQLRNGLPVIFWIPDNYPATNPLVFIDITCGVSLQRNEMVLDDGQLQLDHFQEWNPQTSNIAQIVQCIEGIDSNLIIIPQVKPEPVLSTPPPLPPKPTERVETESRHGSPIPQRAPQPGPRPGPRTDVVPPPITNLTPVIPKDNVTQTVDLMDSLTLDRNTQHEELIQSLQQILNEMTQNSQLAIEQESTNYAIKYNDVINKFNENLQYQLQTIKYVNENITSQKQILAQKMEELDKFQQNKLSRITPPRDPSEVIATDNDHLYKMVSLDYALTDCIQLCYHLLNKGTVTVDQFIKETRRLGTLQFQTRDAIVTATASH</sequence>
<dbReference type="SUPFAM" id="SSF54495">
    <property type="entry name" value="UBC-like"/>
    <property type="match status" value="1"/>
</dbReference>
<dbReference type="PROSITE" id="PS51322">
    <property type="entry name" value="UEV"/>
    <property type="match status" value="1"/>
</dbReference>
<protein>
    <recommendedName>
        <fullName evidence="9">UEV domain-containing protein</fullName>
    </recommendedName>
</protein>
<dbReference type="Pfam" id="PF05743">
    <property type="entry name" value="UEV"/>
    <property type="match status" value="1"/>
</dbReference>
<dbReference type="GO" id="GO:0006886">
    <property type="term" value="P:intracellular protein transport"/>
    <property type="evidence" value="ECO:0007669"/>
    <property type="project" value="UniProtKB-ARBA"/>
</dbReference>
<dbReference type="Gene3D" id="3.10.110.10">
    <property type="entry name" value="Ubiquitin Conjugating Enzyme"/>
    <property type="match status" value="1"/>
</dbReference>
<evidence type="ECO:0000256" key="2">
    <source>
        <dbReference type="ARBA" id="ARBA00009594"/>
    </source>
</evidence>
<dbReference type="InterPro" id="IPR017916">
    <property type="entry name" value="SB_dom"/>
</dbReference>
<keyword evidence="3" id="KW-0813">Transport</keyword>
<comment type="similarity">
    <text evidence="2">Belongs to the ubiquitin-conjugating enzyme family. UEV subfamily.</text>
</comment>
<reference evidence="10 11" key="1">
    <citation type="submission" date="2020-11" db="EMBL/GenBank/DDBJ databases">
        <title>Kefir isolates.</title>
        <authorList>
            <person name="Marcisauskas S."/>
            <person name="Kim Y."/>
            <person name="Blasche S."/>
        </authorList>
    </citation>
    <scope>NUCLEOTIDE SEQUENCE [LARGE SCALE GENOMIC DNA]</scope>
    <source>
        <strain evidence="10 11">OG2</strain>
    </source>
</reference>
<evidence type="ECO:0000256" key="3">
    <source>
        <dbReference type="ARBA" id="ARBA00022448"/>
    </source>
</evidence>
<dbReference type="Gene3D" id="6.10.140.820">
    <property type="match status" value="1"/>
</dbReference>
<dbReference type="InterPro" id="IPR037202">
    <property type="entry name" value="ESCRT_assembly_dom"/>
</dbReference>
<dbReference type="Proteomes" id="UP000750334">
    <property type="component" value="Unassembled WGS sequence"/>
</dbReference>
<dbReference type="InterPro" id="IPR008883">
    <property type="entry name" value="UEV_N"/>
</dbReference>
<dbReference type="GO" id="GO:0043162">
    <property type="term" value="P:ubiquitin-dependent protein catabolic process via the multivesicular body sorting pathway"/>
    <property type="evidence" value="ECO:0007669"/>
    <property type="project" value="UniProtKB-ARBA"/>
</dbReference>
<keyword evidence="6 7" id="KW-0175">Coiled coil</keyword>
<dbReference type="GO" id="GO:0000813">
    <property type="term" value="C:ESCRT I complex"/>
    <property type="evidence" value="ECO:0007669"/>
    <property type="project" value="TreeGrafter"/>
</dbReference>